<dbReference type="GO" id="GO:0016301">
    <property type="term" value="F:kinase activity"/>
    <property type="evidence" value="ECO:0007669"/>
    <property type="project" value="UniProtKB-KW"/>
</dbReference>
<feature type="transmembrane region" description="Helical" evidence="1">
    <location>
        <begin position="91"/>
        <end position="111"/>
    </location>
</feature>
<keyword evidence="1" id="KW-0812">Transmembrane</keyword>
<feature type="domain" description="DAGKc" evidence="2">
    <location>
        <begin position="125"/>
        <end position="254"/>
    </location>
</feature>
<proteinExistence type="predicted"/>
<dbReference type="Gene3D" id="2.60.200.40">
    <property type="match status" value="1"/>
</dbReference>
<dbReference type="Gene3D" id="3.40.50.10330">
    <property type="entry name" value="Probable inorganic polyphosphate/atp-NAD kinase, domain 1"/>
    <property type="match status" value="1"/>
</dbReference>
<keyword evidence="1" id="KW-1133">Transmembrane helix</keyword>
<keyword evidence="4" id="KW-1185">Reference proteome</keyword>
<keyword evidence="1" id="KW-0472">Membrane</keyword>
<organism evidence="3 4">
    <name type="scientific">Nakamurella flava</name>
    <dbReference type="NCBI Taxonomy" id="2576308"/>
    <lineage>
        <taxon>Bacteria</taxon>
        <taxon>Bacillati</taxon>
        <taxon>Actinomycetota</taxon>
        <taxon>Actinomycetes</taxon>
        <taxon>Nakamurellales</taxon>
        <taxon>Nakamurellaceae</taxon>
        <taxon>Nakamurella</taxon>
    </lineage>
</organism>
<sequence>MSDKTPVTTSARVLAITALVCFAAAAVVLIQASGVLGLWLLVVGALSATLLVVGGYYVLTCRGVARVVGLVLMVAALVGTVALFVGRESLITAVLVIVLVLAGGTAARAALRKPDFRWMPETAVSPPSRPYLVMNPRSGGGKVGKFDMVAKAKALGADVALLDGPDEIDVGELARQAVRDGADLLGVAGGDGTQALVAAVAVEHDLPFVVLPAGTRNHLAMDLGLDRNDPSTALAALTDAVEIRIDMGYLGDERRPFVNTASFGAYAEIVQNPEYRDRKGSTILTMLPDLLQDKEVQPQVSVRRGNRWVVLHHRQVVLVSNNPYSGVGRRDRLDRGVLGVVAGAIGGPADAIRLPWQWLLGRRTAPVQTVVTQQVRVDSDRDEMPVGLDGEAIMLPAPVVCTIEPRALRIRLPKDRPGVPPPPPVIRWRRLWNLALGRTP</sequence>
<evidence type="ECO:0000313" key="3">
    <source>
        <dbReference type="EMBL" id="TKV57373.1"/>
    </source>
</evidence>
<reference evidence="3 4" key="1">
    <citation type="submission" date="2019-05" db="EMBL/GenBank/DDBJ databases">
        <title>Nakamurella sp. N5BH11, whole genome shotgun sequence.</title>
        <authorList>
            <person name="Tuo L."/>
        </authorList>
    </citation>
    <scope>NUCLEOTIDE SEQUENCE [LARGE SCALE GENOMIC DNA]</scope>
    <source>
        <strain evidence="3 4">N5BH11</strain>
    </source>
</reference>
<evidence type="ECO:0000313" key="4">
    <source>
        <dbReference type="Proteomes" id="UP000306985"/>
    </source>
</evidence>
<evidence type="ECO:0000259" key="2">
    <source>
        <dbReference type="PROSITE" id="PS50146"/>
    </source>
</evidence>
<feature type="transmembrane region" description="Helical" evidence="1">
    <location>
        <begin position="66"/>
        <end position="85"/>
    </location>
</feature>
<evidence type="ECO:0000256" key="1">
    <source>
        <dbReference type="SAM" id="Phobius"/>
    </source>
</evidence>
<accession>A0A4U6QBH8</accession>
<dbReference type="SUPFAM" id="SSF111331">
    <property type="entry name" value="NAD kinase/diacylglycerol kinase-like"/>
    <property type="match status" value="1"/>
</dbReference>
<dbReference type="Pfam" id="PF00781">
    <property type="entry name" value="DAGK_cat"/>
    <property type="match status" value="1"/>
</dbReference>
<comment type="caution">
    <text evidence="3">The sequence shown here is derived from an EMBL/GenBank/DDBJ whole genome shotgun (WGS) entry which is preliminary data.</text>
</comment>
<dbReference type="PROSITE" id="PS50146">
    <property type="entry name" value="DAGK"/>
    <property type="match status" value="1"/>
</dbReference>
<dbReference type="AlphaFoldDB" id="A0A4U6QBH8"/>
<dbReference type="Proteomes" id="UP000306985">
    <property type="component" value="Unassembled WGS sequence"/>
</dbReference>
<feature type="transmembrane region" description="Helical" evidence="1">
    <location>
        <begin position="12"/>
        <end position="32"/>
    </location>
</feature>
<keyword evidence="3" id="KW-0418">Kinase</keyword>
<keyword evidence="3" id="KW-0808">Transferase</keyword>
<feature type="transmembrane region" description="Helical" evidence="1">
    <location>
        <begin position="38"/>
        <end position="59"/>
    </location>
</feature>
<name>A0A4U6QBH8_9ACTN</name>
<dbReference type="InterPro" id="IPR017438">
    <property type="entry name" value="ATP-NAD_kinase_N"/>
</dbReference>
<gene>
    <name evidence="3" type="ORF">FDO65_17775</name>
</gene>
<dbReference type="EMBL" id="SZZH01000005">
    <property type="protein sequence ID" value="TKV57373.1"/>
    <property type="molecule type" value="Genomic_DNA"/>
</dbReference>
<protein>
    <submittedName>
        <fullName evidence="3">Diacylglycerol kinase</fullName>
    </submittedName>
</protein>
<dbReference type="InterPro" id="IPR016064">
    <property type="entry name" value="NAD/diacylglycerol_kinase_sf"/>
</dbReference>
<dbReference type="RefSeq" id="WP_137451077.1">
    <property type="nucleotide sequence ID" value="NZ_SZZH01000005.1"/>
</dbReference>
<dbReference type="OrthoDB" id="3208200at2"/>
<dbReference type="InterPro" id="IPR001206">
    <property type="entry name" value="Diacylglycerol_kinase_cat_dom"/>
</dbReference>